<dbReference type="Proteomes" id="UP001159179">
    <property type="component" value="Unassembled WGS sequence"/>
</dbReference>
<evidence type="ECO:0000313" key="2">
    <source>
        <dbReference type="Proteomes" id="UP001159179"/>
    </source>
</evidence>
<proteinExistence type="predicted"/>
<dbReference type="AlphaFoldDB" id="A0AAW6SRH3"/>
<sequence>MAKLTGVKTVDMVNGEITKVEYNGEHYVKVDGPAQVGDIVAIEKPWYDEIYRGDFFSVERVTVRNWGKFVYVDGNANGEQDDVIPFRKYGQKYSNERRPQVGDRVKVVKAYGSQGKYQNGDILTIKWVDQDDDGRFKVEENDRPIRDFEVELIGGKQSAPTSASDNLTDRVASLEQRVDSLEGKSADETITHNGATYTLVDRKAQPGDVVEYETGFITEVTGYDRHGDLLAYNDIGSKTWTVYGYYQPVRVYAPVASLKVGDYAKVVNASDFHFLSDGDVVEILGDSCAPTNHSVKRLSDGKIQRVPKDQLVRATDEEVAQAKAETRKASFKIGDYARVINNVNEHCVGDIVKITSLESTAFDFRVDRIGKDDYGFINADNIEKLSAEQADIAKWAAIGRKPNEYKKGDIVRVTIDGALGSRNMKEDIGEVTDVNSEGNPWVSVKARESSSNGARHHHKSIELITPVEARFDR</sequence>
<dbReference type="RefSeq" id="WP_280615701.1">
    <property type="nucleotide sequence ID" value="NZ_JAROYP010000001.1"/>
</dbReference>
<dbReference type="EMBL" id="JAROYP010000001">
    <property type="protein sequence ID" value="MDH5159863.1"/>
    <property type="molecule type" value="Genomic_DNA"/>
</dbReference>
<protein>
    <submittedName>
        <fullName evidence="1">Uncharacterized protein</fullName>
    </submittedName>
</protein>
<reference evidence="1" key="1">
    <citation type="submission" date="2023-03" db="EMBL/GenBank/DDBJ databases">
        <title>Bacterial isolates from washroom surfaces on a university campus.</title>
        <authorList>
            <person name="Holman D.B."/>
            <person name="Gzyl K.E."/>
            <person name="Taheri A.E."/>
        </authorList>
    </citation>
    <scope>NUCLEOTIDE SEQUENCE</scope>
    <source>
        <strain evidence="1">RD03</strain>
    </source>
</reference>
<accession>A0AAW6SRH3</accession>
<gene>
    <name evidence="1" type="ORF">P5X88_02880</name>
</gene>
<organism evidence="1 2">
    <name type="scientific">Heyndrickxia oleronia</name>
    <dbReference type="NCBI Taxonomy" id="38875"/>
    <lineage>
        <taxon>Bacteria</taxon>
        <taxon>Bacillati</taxon>
        <taxon>Bacillota</taxon>
        <taxon>Bacilli</taxon>
        <taxon>Bacillales</taxon>
        <taxon>Bacillaceae</taxon>
        <taxon>Heyndrickxia</taxon>
    </lineage>
</organism>
<comment type="caution">
    <text evidence="1">The sequence shown here is derived from an EMBL/GenBank/DDBJ whole genome shotgun (WGS) entry which is preliminary data.</text>
</comment>
<evidence type="ECO:0000313" key="1">
    <source>
        <dbReference type="EMBL" id="MDH5159863.1"/>
    </source>
</evidence>
<name>A0AAW6SRH3_9BACI</name>